<protein>
    <submittedName>
        <fullName evidence="8">Putative integral membrane protein</fullName>
    </submittedName>
</protein>
<dbReference type="RefSeq" id="WP_087005434.1">
    <property type="nucleotide sequence ID" value="NZ_FWFF01000005.1"/>
</dbReference>
<keyword evidence="5 6" id="KW-0472">Membrane</keyword>
<feature type="transmembrane region" description="Helical" evidence="6">
    <location>
        <begin position="71"/>
        <end position="88"/>
    </location>
</feature>
<dbReference type="GO" id="GO:0000271">
    <property type="term" value="P:polysaccharide biosynthetic process"/>
    <property type="evidence" value="ECO:0007669"/>
    <property type="project" value="InterPro"/>
</dbReference>
<sequence length="187" mass="20744">MLERRREPAGAPSQEQRVTWSQRWADRRRLFREVLSFLSVGGISYLVDVGLSNLLLFGFLGIPALLVASPIKAKIVSTIVSMAVAWVGNRFITYGQRDSGSTLAGLWKFVVVNLIGMVIVVAPLGVTWYLLGLHDPLSYNISTNVIGIGLAMVFRFWAYRTWVFPDRGAQDPAAEVVVTDGFDDTPR</sequence>
<dbReference type="InterPro" id="IPR051401">
    <property type="entry name" value="GtrA_CellWall_Glycosyl"/>
</dbReference>
<dbReference type="Proteomes" id="UP000196581">
    <property type="component" value="Unassembled WGS sequence"/>
</dbReference>
<dbReference type="AlphaFoldDB" id="A0A1X6X7P7"/>
<dbReference type="PANTHER" id="PTHR38459:SF1">
    <property type="entry name" value="PROPHAGE BACTOPRENOL-LINKED GLUCOSE TRANSLOCASE HOMOLOG"/>
    <property type="match status" value="1"/>
</dbReference>
<evidence type="ECO:0000256" key="1">
    <source>
        <dbReference type="ARBA" id="ARBA00004141"/>
    </source>
</evidence>
<feature type="domain" description="GtrA/DPMS transmembrane" evidence="7">
    <location>
        <begin position="37"/>
        <end position="164"/>
    </location>
</feature>
<evidence type="ECO:0000259" key="7">
    <source>
        <dbReference type="Pfam" id="PF04138"/>
    </source>
</evidence>
<evidence type="ECO:0000256" key="6">
    <source>
        <dbReference type="SAM" id="Phobius"/>
    </source>
</evidence>
<evidence type="ECO:0000256" key="3">
    <source>
        <dbReference type="ARBA" id="ARBA00022692"/>
    </source>
</evidence>
<feature type="transmembrane region" description="Helical" evidence="6">
    <location>
        <begin position="109"/>
        <end position="131"/>
    </location>
</feature>
<feature type="transmembrane region" description="Helical" evidence="6">
    <location>
        <begin position="37"/>
        <end position="65"/>
    </location>
</feature>
<dbReference type="GO" id="GO:0005886">
    <property type="term" value="C:plasma membrane"/>
    <property type="evidence" value="ECO:0007669"/>
    <property type="project" value="TreeGrafter"/>
</dbReference>
<dbReference type="Pfam" id="PF04138">
    <property type="entry name" value="GtrA_DPMS_TM"/>
    <property type="match status" value="1"/>
</dbReference>
<name>A0A1X6X7P7_9MICO</name>
<evidence type="ECO:0000313" key="8">
    <source>
        <dbReference type="EMBL" id="SLM95252.1"/>
    </source>
</evidence>
<gene>
    <name evidence="8" type="ORF">FM105_04605</name>
</gene>
<dbReference type="PANTHER" id="PTHR38459">
    <property type="entry name" value="PROPHAGE BACTOPRENOL-LINKED GLUCOSE TRANSLOCASE HOMOLOG"/>
    <property type="match status" value="1"/>
</dbReference>
<proteinExistence type="inferred from homology"/>
<evidence type="ECO:0000256" key="4">
    <source>
        <dbReference type="ARBA" id="ARBA00022989"/>
    </source>
</evidence>
<keyword evidence="3 6" id="KW-0812">Transmembrane</keyword>
<evidence type="ECO:0000256" key="2">
    <source>
        <dbReference type="ARBA" id="ARBA00009399"/>
    </source>
</evidence>
<feature type="transmembrane region" description="Helical" evidence="6">
    <location>
        <begin position="137"/>
        <end position="158"/>
    </location>
</feature>
<reference evidence="9" key="1">
    <citation type="submission" date="2017-02" db="EMBL/GenBank/DDBJ databases">
        <authorList>
            <person name="Dridi B."/>
        </authorList>
    </citation>
    <scope>NUCLEOTIDE SEQUENCE [LARGE SCALE GENOMIC DNA]</scope>
    <source>
        <strain evidence="9">B Co 03.10</strain>
    </source>
</reference>
<dbReference type="EMBL" id="FWFF01000005">
    <property type="protein sequence ID" value="SLM95252.1"/>
    <property type="molecule type" value="Genomic_DNA"/>
</dbReference>
<keyword evidence="9" id="KW-1185">Reference proteome</keyword>
<comment type="similarity">
    <text evidence="2">Belongs to the GtrA family.</text>
</comment>
<evidence type="ECO:0000313" key="9">
    <source>
        <dbReference type="Proteomes" id="UP000196581"/>
    </source>
</evidence>
<accession>A0A1X6X7P7</accession>
<evidence type="ECO:0000256" key="5">
    <source>
        <dbReference type="ARBA" id="ARBA00023136"/>
    </source>
</evidence>
<dbReference type="InterPro" id="IPR007267">
    <property type="entry name" value="GtrA_DPMS_TM"/>
</dbReference>
<keyword evidence="4 6" id="KW-1133">Transmembrane helix</keyword>
<organism evidence="8 9">
    <name type="scientific">Brevibacterium yomogidense</name>
    <dbReference type="NCBI Taxonomy" id="946573"/>
    <lineage>
        <taxon>Bacteria</taxon>
        <taxon>Bacillati</taxon>
        <taxon>Actinomycetota</taxon>
        <taxon>Actinomycetes</taxon>
        <taxon>Micrococcales</taxon>
        <taxon>Brevibacteriaceae</taxon>
        <taxon>Brevibacterium</taxon>
    </lineage>
</organism>
<comment type="subcellular location">
    <subcellularLocation>
        <location evidence="1">Membrane</location>
        <topology evidence="1">Multi-pass membrane protein</topology>
    </subcellularLocation>
</comment>